<dbReference type="Pfam" id="PF16277">
    <property type="entry name" value="DUF4926"/>
    <property type="match status" value="1"/>
</dbReference>
<name>A0A3T0N5Q4_9RHOB</name>
<accession>A0A3T0N5Q4</accession>
<proteinExistence type="predicted"/>
<reference evidence="1 2" key="1">
    <citation type="submission" date="2018-10" db="EMBL/GenBank/DDBJ databases">
        <title>Parasedimentitalea marina sp. nov., a psychrophilic bacterium isolated from deep seawater of the New Britain Trench.</title>
        <authorList>
            <person name="Cao J."/>
        </authorList>
    </citation>
    <scope>NUCLEOTIDE SEQUENCE [LARGE SCALE GENOMIC DNA]</scope>
    <source>
        <strain evidence="1 2">W43</strain>
    </source>
</reference>
<evidence type="ECO:0000313" key="1">
    <source>
        <dbReference type="EMBL" id="AZV79344.1"/>
    </source>
</evidence>
<dbReference type="InterPro" id="IPR032568">
    <property type="entry name" value="DUF4926"/>
</dbReference>
<dbReference type="KEGG" id="sedi:EBB79_16645"/>
<dbReference type="AlphaFoldDB" id="A0A3T0N5Q4"/>
<organism evidence="1 2">
    <name type="scientific">Parasedimentitalea marina</name>
    <dbReference type="NCBI Taxonomy" id="2483033"/>
    <lineage>
        <taxon>Bacteria</taxon>
        <taxon>Pseudomonadati</taxon>
        <taxon>Pseudomonadota</taxon>
        <taxon>Alphaproteobacteria</taxon>
        <taxon>Rhodobacterales</taxon>
        <taxon>Paracoccaceae</taxon>
        <taxon>Parasedimentitalea</taxon>
    </lineage>
</organism>
<dbReference type="EMBL" id="CP033219">
    <property type="protein sequence ID" value="AZV79344.1"/>
    <property type="molecule type" value="Genomic_DNA"/>
</dbReference>
<dbReference type="RefSeq" id="WP_127749896.1">
    <property type="nucleotide sequence ID" value="NZ_CP033219.1"/>
</dbReference>
<evidence type="ECO:0000313" key="2">
    <source>
        <dbReference type="Proteomes" id="UP000283063"/>
    </source>
</evidence>
<sequence>MIKQYDSVQLKSPTKPALMDCAGVVVDVLTENPPFYIVEFVNSDGSTQALLDLGAEDLILISSYSPEPAAHHLGPAEIWRKLKQILAKR</sequence>
<dbReference type="OrthoDB" id="3398586at2"/>
<keyword evidence="2" id="KW-1185">Reference proteome</keyword>
<protein>
    <submittedName>
        <fullName evidence="1">DUF4926 domain-containing protein</fullName>
    </submittedName>
</protein>
<gene>
    <name evidence="1" type="ORF">EBB79_16645</name>
</gene>
<dbReference type="Proteomes" id="UP000283063">
    <property type="component" value="Chromosome"/>
</dbReference>